<dbReference type="GO" id="GO:0003887">
    <property type="term" value="F:DNA-directed DNA polymerase activity"/>
    <property type="evidence" value="ECO:0007669"/>
    <property type="project" value="UniProtKB-KW"/>
</dbReference>
<protein>
    <recommendedName>
        <fullName evidence="2">DNA-directed DNA polymerase</fullName>
        <ecNumber evidence="2">2.7.7.7</ecNumber>
    </recommendedName>
</protein>
<keyword evidence="4" id="KW-0548">Nucleotidyltransferase</keyword>
<dbReference type="InterPro" id="IPR023211">
    <property type="entry name" value="DNA_pol_palm_dom_sf"/>
</dbReference>
<keyword evidence="6" id="KW-0238">DNA-binding</keyword>
<dbReference type="InterPro" id="IPR012337">
    <property type="entry name" value="RNaseH-like_sf"/>
</dbReference>
<proteinExistence type="inferred from homology"/>
<reference evidence="10" key="1">
    <citation type="journal article" date="2020" name="Nature">
        <title>Giant virus diversity and host interactions through global metagenomics.</title>
        <authorList>
            <person name="Schulz F."/>
            <person name="Roux S."/>
            <person name="Paez-Espino D."/>
            <person name="Jungbluth S."/>
            <person name="Walsh D.A."/>
            <person name="Denef V.J."/>
            <person name="McMahon K.D."/>
            <person name="Konstantinidis K.T."/>
            <person name="Eloe-Fadrosh E.A."/>
            <person name="Kyrpides N.C."/>
            <person name="Woyke T."/>
        </authorList>
    </citation>
    <scope>NUCLEOTIDE SEQUENCE</scope>
    <source>
        <strain evidence="10">GVMAG-M-3300023184-161</strain>
    </source>
</reference>
<dbReference type="InterPro" id="IPR006133">
    <property type="entry name" value="DNA-dir_DNA_pol_B_exonuc"/>
</dbReference>
<evidence type="ECO:0000313" key="10">
    <source>
        <dbReference type="EMBL" id="QHT82430.1"/>
    </source>
</evidence>
<dbReference type="Gene3D" id="3.30.342.10">
    <property type="entry name" value="DNA Polymerase, chain B, domain 1"/>
    <property type="match status" value="1"/>
</dbReference>
<dbReference type="AlphaFoldDB" id="A0A6C0HQ00"/>
<dbReference type="SUPFAM" id="SSF56672">
    <property type="entry name" value="DNA/RNA polymerases"/>
    <property type="match status" value="1"/>
</dbReference>
<comment type="catalytic activity">
    <reaction evidence="7">
        <text>DNA(n) + a 2'-deoxyribonucleoside 5'-triphosphate = DNA(n+1) + diphosphate</text>
        <dbReference type="Rhea" id="RHEA:22508"/>
        <dbReference type="Rhea" id="RHEA-COMP:17339"/>
        <dbReference type="Rhea" id="RHEA-COMP:17340"/>
        <dbReference type="ChEBI" id="CHEBI:33019"/>
        <dbReference type="ChEBI" id="CHEBI:61560"/>
        <dbReference type="ChEBI" id="CHEBI:173112"/>
        <dbReference type="EC" id="2.7.7.7"/>
    </reaction>
</comment>
<dbReference type="GO" id="GO:0003677">
    <property type="term" value="F:DNA binding"/>
    <property type="evidence" value="ECO:0007669"/>
    <property type="project" value="UniProtKB-KW"/>
</dbReference>
<feature type="domain" description="DNA-directed DNA polymerase family B multifunctional" evidence="8">
    <location>
        <begin position="699"/>
        <end position="1194"/>
    </location>
</feature>
<accession>A0A6C0HQ00</accession>
<dbReference type="PANTHER" id="PTHR10322">
    <property type="entry name" value="DNA POLYMERASE CATALYTIC SUBUNIT"/>
    <property type="match status" value="1"/>
</dbReference>
<dbReference type="GO" id="GO:0006287">
    <property type="term" value="P:base-excision repair, gap-filling"/>
    <property type="evidence" value="ECO:0007669"/>
    <property type="project" value="TreeGrafter"/>
</dbReference>
<evidence type="ECO:0000256" key="5">
    <source>
        <dbReference type="ARBA" id="ARBA00022932"/>
    </source>
</evidence>
<dbReference type="Pfam" id="PF03104">
    <property type="entry name" value="DNA_pol_B_exo1"/>
    <property type="match status" value="2"/>
</dbReference>
<keyword evidence="3" id="KW-0808">Transferase</keyword>
<evidence type="ECO:0000256" key="7">
    <source>
        <dbReference type="ARBA" id="ARBA00049244"/>
    </source>
</evidence>
<dbReference type="InterPro" id="IPR043502">
    <property type="entry name" value="DNA/RNA_pol_sf"/>
</dbReference>
<comment type="similarity">
    <text evidence="1">Belongs to the DNA polymerase type-B family.</text>
</comment>
<dbReference type="InterPro" id="IPR050240">
    <property type="entry name" value="DNA_pol_type-B"/>
</dbReference>
<evidence type="ECO:0000259" key="9">
    <source>
        <dbReference type="Pfam" id="PF03104"/>
    </source>
</evidence>
<sequence>MEYSFRLLTFNPTDAINEISRKKDFVVQMFGINELGETASIFVNGYKPFFYVKVGDNWTEADRVGFISQLSADMGEYHEDSITDSSFAKRKKLYGFDGGKEHTFIMVSFINESAMKKAKQLWYIQGPSKGDDQELSKTGYIFEETPTILYEAHIPPLLRLFHINEISPSGWISIDKKCVTNHSKKQTTCTYEFSVDFKNVISQPDKETLVPYKICSFDIEASSSHGDFPLPVKNYKKLATNIIDICSPDGAYYETSCTEDLLKMIILSSFGLSDDKNQNIDLVYPIKKVSLEQVQSLFNKWIKICPSKYVGETRLNEDDIEDTSRYHINQDCELDDESDDEKMQGESEPELNWNMFKPKPQSYKKKGSIVDMLNDVESSRDTLLIELTRTLTDVFPTLKGDNVTFIGSTFIKYGDIKPYLNHCIALNTCDDVTNAVIHRCTTEKEVLLEWSNLIQTENPDIIIGYNIFGFDYNFMYLRAKELKCEREFLQLSRNIKEVCLEKNWKTGKEGLSESTIQLASGQHDLRFPKMKGRLQIDLYNYLRRDYSLSQYKLDYVSGYFIGDGVKKIEHSTTVDTTKIFSKNLSGLENDTYIHFEEESHSVDYYKNGQKFKVRSVDIKNGTFCIDGIETPDIVNKKVKWCLAKDDITPQDIFRMTNQGPAERSIIAKYCIQDCNLVHHLMRKIDVMTSYVEMAKLCSIPIEFIVMRGQGIKLTSYIAKKCREKGILIPVINKGNKNEGYEGATVLEPKCNLYLEDPVACLDYSSLYPSAMISENISHDSKVLTKEYNLSGKLVKETGEKNQGGGFIYDNLPGYTYVDIPSDVYTWQRKNNNPKAALEKVKTGYKVCRFAQFPDSMGKGVMPSILEELLAARKSTRRLIVTEKDDFMKNILDKRQLSIKVTANSMYGGSGAKTSSFYELDCAASTTAIGRKLLIYGKRVIEGAYKNRILPTSSYGMVRTNAEYVYGDTDSVFFKFNLTEVESGTKILGQKALEITIELAQQAGELASRFLKNPHDLEYEKTFMPFCLLSKKRYVGMLYEKDPNKGKRKSMGIVLKRRDNAPIVKDVYGGIIDILMVNKNVENAVAFLKECMQTIVDGKCGMDKLIITKSLRSGYKNPAQIAHKVLADRIGKRDAGNKPNVGDRMPYIYIENPDKTALQGERIETQEFIIKNKLKINYTFYITNQIMKPLLQLFALVLEEMVDFKKKKGASLRKWRDELSALKREHPDQETYKKKEEALREKETKALLFDEYIRKTNNTNKGQNEITAFFAKCK</sequence>
<feature type="domain" description="DNA-directed DNA polymerase family B exonuclease" evidence="9">
    <location>
        <begin position="149"/>
        <end position="247"/>
    </location>
</feature>
<dbReference type="GO" id="GO:0043625">
    <property type="term" value="C:delta DNA polymerase complex"/>
    <property type="evidence" value="ECO:0007669"/>
    <property type="project" value="TreeGrafter"/>
</dbReference>
<evidence type="ECO:0000256" key="1">
    <source>
        <dbReference type="ARBA" id="ARBA00005755"/>
    </source>
</evidence>
<dbReference type="GO" id="GO:0008296">
    <property type="term" value="F:3'-5'-DNA exonuclease activity"/>
    <property type="evidence" value="ECO:0007669"/>
    <property type="project" value="TreeGrafter"/>
</dbReference>
<dbReference type="EMBL" id="MN740000">
    <property type="protein sequence ID" value="QHT82430.1"/>
    <property type="molecule type" value="Genomic_DNA"/>
</dbReference>
<evidence type="ECO:0000256" key="6">
    <source>
        <dbReference type="ARBA" id="ARBA00023125"/>
    </source>
</evidence>
<dbReference type="InterPro" id="IPR036397">
    <property type="entry name" value="RNaseH_sf"/>
</dbReference>
<evidence type="ECO:0000256" key="3">
    <source>
        <dbReference type="ARBA" id="ARBA00022679"/>
    </source>
</evidence>
<dbReference type="Gene3D" id="1.10.287.690">
    <property type="entry name" value="Helix hairpin bin"/>
    <property type="match status" value="1"/>
</dbReference>
<dbReference type="Gene3D" id="3.30.420.10">
    <property type="entry name" value="Ribonuclease H-like superfamily/Ribonuclease H"/>
    <property type="match status" value="2"/>
</dbReference>
<dbReference type="PANTHER" id="PTHR10322:SF23">
    <property type="entry name" value="DNA POLYMERASE DELTA CATALYTIC SUBUNIT"/>
    <property type="match status" value="1"/>
</dbReference>
<dbReference type="GO" id="GO:0045004">
    <property type="term" value="P:DNA replication proofreading"/>
    <property type="evidence" value="ECO:0007669"/>
    <property type="project" value="TreeGrafter"/>
</dbReference>
<name>A0A6C0HQ00_9ZZZZ</name>
<evidence type="ECO:0000259" key="8">
    <source>
        <dbReference type="Pfam" id="PF00136"/>
    </source>
</evidence>
<dbReference type="EC" id="2.7.7.7" evidence="2"/>
<keyword evidence="5" id="KW-0239">DNA-directed DNA polymerase</keyword>
<dbReference type="SMART" id="SM00486">
    <property type="entry name" value="POLBc"/>
    <property type="match status" value="1"/>
</dbReference>
<dbReference type="GO" id="GO:0006297">
    <property type="term" value="P:nucleotide-excision repair, DNA gap filling"/>
    <property type="evidence" value="ECO:0007669"/>
    <property type="project" value="TreeGrafter"/>
</dbReference>
<evidence type="ECO:0000256" key="2">
    <source>
        <dbReference type="ARBA" id="ARBA00012417"/>
    </source>
</evidence>
<dbReference type="InterPro" id="IPR006172">
    <property type="entry name" value="DNA-dir_DNA_pol_B"/>
</dbReference>
<dbReference type="InterPro" id="IPR006134">
    <property type="entry name" value="DNA-dir_DNA_pol_B_multi_dom"/>
</dbReference>
<dbReference type="Gene3D" id="1.10.132.60">
    <property type="entry name" value="DNA polymerase family B, C-terminal domain"/>
    <property type="match status" value="1"/>
</dbReference>
<dbReference type="InterPro" id="IPR042087">
    <property type="entry name" value="DNA_pol_B_thumb"/>
</dbReference>
<dbReference type="SUPFAM" id="SSF53098">
    <property type="entry name" value="Ribonuclease H-like"/>
    <property type="match status" value="1"/>
</dbReference>
<evidence type="ECO:0000256" key="4">
    <source>
        <dbReference type="ARBA" id="ARBA00022695"/>
    </source>
</evidence>
<dbReference type="Gene3D" id="3.90.1600.10">
    <property type="entry name" value="Palm domain of DNA polymerase"/>
    <property type="match status" value="1"/>
</dbReference>
<dbReference type="GO" id="GO:0000166">
    <property type="term" value="F:nucleotide binding"/>
    <property type="evidence" value="ECO:0007669"/>
    <property type="project" value="InterPro"/>
</dbReference>
<dbReference type="PRINTS" id="PR00106">
    <property type="entry name" value="DNAPOLB"/>
</dbReference>
<dbReference type="Pfam" id="PF00136">
    <property type="entry name" value="DNA_pol_B"/>
    <property type="match status" value="1"/>
</dbReference>
<organism evidence="10">
    <name type="scientific">viral metagenome</name>
    <dbReference type="NCBI Taxonomy" id="1070528"/>
    <lineage>
        <taxon>unclassified sequences</taxon>
        <taxon>metagenomes</taxon>
        <taxon>organismal metagenomes</taxon>
    </lineage>
</organism>
<feature type="domain" description="DNA-directed DNA polymerase family B exonuclease" evidence="9">
    <location>
        <begin position="392"/>
        <end position="556"/>
    </location>
</feature>